<keyword evidence="3" id="KW-1185">Reference proteome</keyword>
<feature type="region of interest" description="Disordered" evidence="1">
    <location>
        <begin position="73"/>
        <end position="172"/>
    </location>
</feature>
<reference evidence="2" key="1">
    <citation type="submission" date="2021-03" db="EMBL/GenBank/DDBJ databases">
        <title>Revisited historic fungal species revealed as producer of novel bioactive compounds through whole genome sequencing and comparative genomics.</title>
        <authorList>
            <person name="Vignolle G.A."/>
            <person name="Hochenegger N."/>
            <person name="Mach R.L."/>
            <person name="Mach-Aigner A.R."/>
            <person name="Javad Rahimi M."/>
            <person name="Salim K.A."/>
            <person name="Chan C.M."/>
            <person name="Lim L.B.L."/>
            <person name="Cai F."/>
            <person name="Druzhinina I.S."/>
            <person name="U'Ren J.M."/>
            <person name="Derntl C."/>
        </authorList>
    </citation>
    <scope>NUCLEOTIDE SEQUENCE</scope>
    <source>
        <strain evidence="2">TUCIM 5799</strain>
    </source>
</reference>
<evidence type="ECO:0000313" key="3">
    <source>
        <dbReference type="Proteomes" id="UP000829685"/>
    </source>
</evidence>
<accession>A0A9P9WG06</accession>
<evidence type="ECO:0000313" key="2">
    <source>
        <dbReference type="EMBL" id="KAI1861795.1"/>
    </source>
</evidence>
<feature type="compositionally biased region" description="Low complexity" evidence="1">
    <location>
        <begin position="162"/>
        <end position="172"/>
    </location>
</feature>
<organism evidence="2 3">
    <name type="scientific">Neoarthrinium moseri</name>
    <dbReference type="NCBI Taxonomy" id="1658444"/>
    <lineage>
        <taxon>Eukaryota</taxon>
        <taxon>Fungi</taxon>
        <taxon>Dikarya</taxon>
        <taxon>Ascomycota</taxon>
        <taxon>Pezizomycotina</taxon>
        <taxon>Sordariomycetes</taxon>
        <taxon>Xylariomycetidae</taxon>
        <taxon>Amphisphaeriales</taxon>
        <taxon>Apiosporaceae</taxon>
        <taxon>Neoarthrinium</taxon>
    </lineage>
</organism>
<name>A0A9P9WG06_9PEZI</name>
<dbReference type="AlphaFoldDB" id="A0A9P9WG06"/>
<comment type="caution">
    <text evidence="2">The sequence shown here is derived from an EMBL/GenBank/DDBJ whole genome shotgun (WGS) entry which is preliminary data.</text>
</comment>
<proteinExistence type="predicted"/>
<feature type="compositionally biased region" description="Basic and acidic residues" evidence="1">
    <location>
        <begin position="149"/>
        <end position="161"/>
    </location>
</feature>
<gene>
    <name evidence="2" type="ORF">JX265_009298</name>
</gene>
<feature type="compositionally biased region" description="Basic residues" evidence="1">
    <location>
        <begin position="125"/>
        <end position="137"/>
    </location>
</feature>
<dbReference type="Proteomes" id="UP000829685">
    <property type="component" value="Unassembled WGS sequence"/>
</dbReference>
<protein>
    <submittedName>
        <fullName evidence="2">Uncharacterized protein</fullName>
    </submittedName>
</protein>
<dbReference type="EMBL" id="JAFIMR010000028">
    <property type="protein sequence ID" value="KAI1861795.1"/>
    <property type="molecule type" value="Genomic_DNA"/>
</dbReference>
<evidence type="ECO:0000256" key="1">
    <source>
        <dbReference type="SAM" id="MobiDB-lite"/>
    </source>
</evidence>
<sequence length="172" mass="17943">MSAEGKKATKAAPKVSKLTERDQELMVIAWQCLENPTINMQKFTGAANYGSQDSARVSWRACKKRVLEAFPDINIADGAISTPGPKAPKKAAGSGSGKRKKAASDDAAGNADAGADELGDGSPAPKKRRATPKKAKAKSQETVSEASEEEHVKEEADKGEETATAAADDGEA</sequence>